<geneLocation type="mitochondrion" evidence="1"/>
<name>A0A101M321_PICGL</name>
<accession>A0A101M321</accession>
<keyword evidence="1" id="KW-0496">Mitochondrion</keyword>
<dbReference type="AlphaFoldDB" id="A0A101M321"/>
<proteinExistence type="predicted"/>
<gene>
    <name evidence="1" type="ORF">ABT39_MTgene3205</name>
</gene>
<comment type="caution">
    <text evidence="1">The sequence shown here is derived from an EMBL/GenBank/DDBJ whole genome shotgun (WGS) entry which is preliminary data.</text>
</comment>
<organism evidence="1">
    <name type="scientific">Picea glauca</name>
    <name type="common">White spruce</name>
    <name type="synonym">Pinus glauca</name>
    <dbReference type="NCBI Taxonomy" id="3330"/>
    <lineage>
        <taxon>Eukaryota</taxon>
        <taxon>Viridiplantae</taxon>
        <taxon>Streptophyta</taxon>
        <taxon>Embryophyta</taxon>
        <taxon>Tracheophyta</taxon>
        <taxon>Spermatophyta</taxon>
        <taxon>Pinopsida</taxon>
        <taxon>Pinidae</taxon>
        <taxon>Conifers I</taxon>
        <taxon>Pinales</taxon>
        <taxon>Pinaceae</taxon>
        <taxon>Picea</taxon>
    </lineage>
</organism>
<sequence>MKPSFFGLNRDGAIRMTTCEVPWNWGAWHQHSNKLFNYLRELTPLLGHLTLGFGL</sequence>
<dbReference type="EMBL" id="LKAM01000002">
    <property type="protein sequence ID" value="KUM49977.1"/>
    <property type="molecule type" value="Genomic_DNA"/>
</dbReference>
<protein>
    <submittedName>
        <fullName evidence="1">Uncharacterized protein</fullName>
    </submittedName>
</protein>
<evidence type="ECO:0000313" key="1">
    <source>
        <dbReference type="EMBL" id="KUM49977.1"/>
    </source>
</evidence>
<reference evidence="1" key="1">
    <citation type="journal article" date="2015" name="Genome Biol. Evol.">
        <title>Organellar Genomes of White Spruce (Picea glauca): Assembly and Annotation.</title>
        <authorList>
            <person name="Jackman S.D."/>
            <person name="Warren R.L."/>
            <person name="Gibb E.A."/>
            <person name="Vandervalk B.P."/>
            <person name="Mohamadi H."/>
            <person name="Chu J."/>
            <person name="Raymond A."/>
            <person name="Pleasance S."/>
            <person name="Coope R."/>
            <person name="Wildung M.R."/>
            <person name="Ritland C.E."/>
            <person name="Bousquet J."/>
            <person name="Jones S.J."/>
            <person name="Bohlmann J."/>
            <person name="Birol I."/>
        </authorList>
    </citation>
    <scope>NUCLEOTIDE SEQUENCE [LARGE SCALE GENOMIC DNA]</scope>
    <source>
        <tissue evidence="1">Flushing bud</tissue>
    </source>
</reference>